<feature type="compositionally biased region" description="Polar residues" evidence="1">
    <location>
        <begin position="1"/>
        <end position="11"/>
    </location>
</feature>
<dbReference type="AlphaFoldDB" id="A0AAV2NXE8"/>
<name>A0AAV2NXE8_9HYME</name>
<reference evidence="2" key="1">
    <citation type="submission" date="2024-04" db="EMBL/GenBank/DDBJ databases">
        <authorList>
            <consortium name="Molecular Ecology Group"/>
        </authorList>
    </citation>
    <scope>NUCLEOTIDE SEQUENCE</scope>
</reference>
<dbReference type="EMBL" id="OZ034829">
    <property type="protein sequence ID" value="CAL1685220.1"/>
    <property type="molecule type" value="Genomic_DNA"/>
</dbReference>
<gene>
    <name evidence="2" type="ORF">LPLAT_LOCUS10777</name>
</gene>
<evidence type="ECO:0000313" key="3">
    <source>
        <dbReference type="Proteomes" id="UP001497644"/>
    </source>
</evidence>
<proteinExistence type="predicted"/>
<dbReference type="Proteomes" id="UP001497644">
    <property type="component" value="Chromosome 6"/>
</dbReference>
<evidence type="ECO:0000313" key="2">
    <source>
        <dbReference type="EMBL" id="CAL1685220.1"/>
    </source>
</evidence>
<accession>A0AAV2NXE8</accession>
<sequence>MDQNQQQIQTMDKTEKEIITPGGSPGIVLENPPSKEAGLKVYGEATHCFVKIRMPSKRVLIPLILNN</sequence>
<evidence type="ECO:0000256" key="1">
    <source>
        <dbReference type="SAM" id="MobiDB-lite"/>
    </source>
</evidence>
<keyword evidence="3" id="KW-1185">Reference proteome</keyword>
<protein>
    <submittedName>
        <fullName evidence="2">Uncharacterized protein</fullName>
    </submittedName>
</protein>
<feature type="region of interest" description="Disordered" evidence="1">
    <location>
        <begin position="1"/>
        <end position="31"/>
    </location>
</feature>
<organism evidence="2 3">
    <name type="scientific">Lasius platythorax</name>
    <dbReference type="NCBI Taxonomy" id="488582"/>
    <lineage>
        <taxon>Eukaryota</taxon>
        <taxon>Metazoa</taxon>
        <taxon>Ecdysozoa</taxon>
        <taxon>Arthropoda</taxon>
        <taxon>Hexapoda</taxon>
        <taxon>Insecta</taxon>
        <taxon>Pterygota</taxon>
        <taxon>Neoptera</taxon>
        <taxon>Endopterygota</taxon>
        <taxon>Hymenoptera</taxon>
        <taxon>Apocrita</taxon>
        <taxon>Aculeata</taxon>
        <taxon>Formicoidea</taxon>
        <taxon>Formicidae</taxon>
        <taxon>Formicinae</taxon>
        <taxon>Lasius</taxon>
        <taxon>Lasius</taxon>
    </lineage>
</organism>